<evidence type="ECO:0000256" key="1">
    <source>
        <dbReference type="ARBA" id="ARBA00023015"/>
    </source>
</evidence>
<dbReference type="CDD" id="cd00090">
    <property type="entry name" value="HTH_ARSR"/>
    <property type="match status" value="1"/>
</dbReference>
<dbReference type="AlphaFoldDB" id="A0A5P2D1M6"/>
<dbReference type="InterPro" id="IPR051011">
    <property type="entry name" value="Metal_resp_trans_reg"/>
</dbReference>
<organism evidence="6 7">
    <name type="scientific">Streptomyces venezuelae</name>
    <dbReference type="NCBI Taxonomy" id="54571"/>
    <lineage>
        <taxon>Bacteria</taxon>
        <taxon>Bacillati</taxon>
        <taxon>Actinomycetota</taxon>
        <taxon>Actinomycetes</taxon>
        <taxon>Kitasatosporales</taxon>
        <taxon>Streptomycetaceae</taxon>
        <taxon>Streptomyces</taxon>
    </lineage>
</organism>
<dbReference type="SUPFAM" id="SSF46785">
    <property type="entry name" value="Winged helix' DNA-binding domain"/>
    <property type="match status" value="1"/>
</dbReference>
<keyword evidence="3" id="KW-0804">Transcription</keyword>
<dbReference type="InterPro" id="IPR045981">
    <property type="entry name" value="DUF5937"/>
</dbReference>
<evidence type="ECO:0000313" key="6">
    <source>
        <dbReference type="EMBL" id="QES49042.1"/>
    </source>
</evidence>
<dbReference type="PANTHER" id="PTHR43132:SF8">
    <property type="entry name" value="HTH-TYPE TRANSCRIPTIONAL REGULATOR KMTR"/>
    <property type="match status" value="1"/>
</dbReference>
<protein>
    <submittedName>
        <fullName evidence="6">Transcriptional regulator</fullName>
    </submittedName>
</protein>
<evidence type="ECO:0000256" key="2">
    <source>
        <dbReference type="ARBA" id="ARBA00023125"/>
    </source>
</evidence>
<dbReference type="SMART" id="SM00418">
    <property type="entry name" value="HTH_ARSR"/>
    <property type="match status" value="1"/>
</dbReference>
<feature type="region of interest" description="Disordered" evidence="4">
    <location>
        <begin position="115"/>
        <end position="139"/>
    </location>
</feature>
<keyword evidence="1" id="KW-0805">Transcription regulation</keyword>
<sequence length="358" mass="38806">MESELSFSAADLAQTRFAVSPMWEVVTSYRLLRDPAASPLHHRWAAQVRPRVAAAGLDRGWLAELVPAQGYLADFLNPTPGRPFPELSAELAQIRQSRPERVRTELDMLTAGRTAGRTVGQTAGQTGSRTGSPDGVPGSTARLRLLREAPEQALAKVTEEIEAYWELALAPYWSRVRRLLEADVFHRARQVAEHGSAHVLNELHESVRWDAGTLTLLRRHCSLGRDQAGAGLLLVPSVFTWPRVLTRITPPDPPQLAYPARGVGTLWEPRRTDAAEAVAGVLGRSRALLLAELDTPASTTRLALLCGLSAAGVSQHLTALRAARLVTAHRSGRSVLYARTAIADALLGVQPESIASPP</sequence>
<dbReference type="InterPro" id="IPR036388">
    <property type="entry name" value="WH-like_DNA-bd_sf"/>
</dbReference>
<dbReference type="EMBL" id="CP029190">
    <property type="protein sequence ID" value="QES49042.1"/>
    <property type="molecule type" value="Genomic_DNA"/>
</dbReference>
<dbReference type="PANTHER" id="PTHR43132">
    <property type="entry name" value="ARSENICAL RESISTANCE OPERON REPRESSOR ARSR-RELATED"/>
    <property type="match status" value="1"/>
</dbReference>
<keyword evidence="2" id="KW-0238">DNA-binding</keyword>
<dbReference type="Gene3D" id="1.10.10.10">
    <property type="entry name" value="Winged helix-like DNA-binding domain superfamily/Winged helix DNA-binding domain"/>
    <property type="match status" value="1"/>
</dbReference>
<evidence type="ECO:0000256" key="3">
    <source>
        <dbReference type="ARBA" id="ARBA00023163"/>
    </source>
</evidence>
<dbReference type="InterPro" id="IPR011991">
    <property type="entry name" value="ArsR-like_HTH"/>
</dbReference>
<accession>A0A5P2D1M6</accession>
<evidence type="ECO:0000256" key="4">
    <source>
        <dbReference type="SAM" id="MobiDB-lite"/>
    </source>
</evidence>
<proteinExistence type="predicted"/>
<evidence type="ECO:0000313" key="7">
    <source>
        <dbReference type="Proteomes" id="UP000325211"/>
    </source>
</evidence>
<feature type="domain" description="HTH arsR-type" evidence="5">
    <location>
        <begin position="283"/>
        <end position="351"/>
    </location>
</feature>
<dbReference type="InterPro" id="IPR001845">
    <property type="entry name" value="HTH_ArsR_DNA-bd_dom"/>
</dbReference>
<name>A0A5P2D1M6_STRVZ</name>
<dbReference type="GO" id="GO:0003700">
    <property type="term" value="F:DNA-binding transcription factor activity"/>
    <property type="evidence" value="ECO:0007669"/>
    <property type="project" value="InterPro"/>
</dbReference>
<dbReference type="Proteomes" id="UP000325211">
    <property type="component" value="Chromosome"/>
</dbReference>
<evidence type="ECO:0000259" key="5">
    <source>
        <dbReference type="SMART" id="SM00418"/>
    </source>
</evidence>
<dbReference type="InterPro" id="IPR036390">
    <property type="entry name" value="WH_DNA-bd_sf"/>
</dbReference>
<gene>
    <name evidence="6" type="ORF">DEJ50_15740</name>
</gene>
<dbReference type="GO" id="GO:0003677">
    <property type="term" value="F:DNA binding"/>
    <property type="evidence" value="ECO:0007669"/>
    <property type="project" value="UniProtKB-KW"/>
</dbReference>
<feature type="compositionally biased region" description="Polar residues" evidence="4">
    <location>
        <begin position="119"/>
        <end position="131"/>
    </location>
</feature>
<dbReference type="Pfam" id="PF19361">
    <property type="entry name" value="DUF5937"/>
    <property type="match status" value="1"/>
</dbReference>
<reference evidence="6 7" key="1">
    <citation type="submission" date="2018-05" db="EMBL/GenBank/DDBJ databases">
        <title>Streptomyces venezuelae.</title>
        <authorList>
            <person name="Kim W."/>
            <person name="Lee N."/>
            <person name="Cho B.-K."/>
        </authorList>
    </citation>
    <scope>NUCLEOTIDE SEQUENCE [LARGE SCALE GENOMIC DNA]</scope>
    <source>
        <strain evidence="6 7">ATCC 21782</strain>
    </source>
</reference>